<name>A0A9W7XCL2_9POAL</name>
<protein>
    <submittedName>
        <fullName evidence="3">Uncharacterized protein</fullName>
    </submittedName>
</protein>
<accession>A0A9W7XCL2</accession>
<organism evidence="3 4">
    <name type="scientific">Paspalum vaginatum</name>
    <name type="common">seashore paspalum</name>
    <dbReference type="NCBI Taxonomy" id="158149"/>
    <lineage>
        <taxon>Eukaryota</taxon>
        <taxon>Viridiplantae</taxon>
        <taxon>Streptophyta</taxon>
        <taxon>Embryophyta</taxon>
        <taxon>Tracheophyta</taxon>
        <taxon>Spermatophyta</taxon>
        <taxon>Magnoliopsida</taxon>
        <taxon>Liliopsida</taxon>
        <taxon>Poales</taxon>
        <taxon>Poaceae</taxon>
        <taxon>PACMAD clade</taxon>
        <taxon>Panicoideae</taxon>
        <taxon>Andropogonodae</taxon>
        <taxon>Paspaleae</taxon>
        <taxon>Paspalinae</taxon>
        <taxon>Paspalum</taxon>
    </lineage>
</organism>
<keyword evidence="4" id="KW-1185">Reference proteome</keyword>
<comment type="caution">
    <text evidence="3">The sequence shown here is derived from an EMBL/GenBank/DDBJ whole genome shotgun (WGS) entry which is preliminary data.</text>
</comment>
<dbReference type="EMBL" id="MU629557">
    <property type="protein sequence ID" value="KAJ1256072.1"/>
    <property type="molecule type" value="Genomic_DNA"/>
</dbReference>
<gene>
    <name evidence="3" type="ORF">BS78_K087700</name>
</gene>
<evidence type="ECO:0000313" key="4">
    <source>
        <dbReference type="Proteomes" id="UP001164776"/>
    </source>
</evidence>
<dbReference type="Proteomes" id="UP001164776">
    <property type="component" value="Unassembled WGS sequence"/>
</dbReference>
<proteinExistence type="predicted"/>
<evidence type="ECO:0000256" key="2">
    <source>
        <dbReference type="SAM" id="Phobius"/>
    </source>
</evidence>
<dbReference type="OrthoDB" id="687884at2759"/>
<keyword evidence="2" id="KW-1133">Transmembrane helix</keyword>
<keyword evidence="2" id="KW-0472">Membrane</keyword>
<evidence type="ECO:0000313" key="3">
    <source>
        <dbReference type="EMBL" id="KAJ1256072.1"/>
    </source>
</evidence>
<reference evidence="3 4" key="1">
    <citation type="submission" date="2022-10" db="EMBL/GenBank/DDBJ databases">
        <title>WGS assembly of Paspalum vaginatum 540-79.</title>
        <authorList>
            <person name="Sun G."/>
            <person name="Wase N."/>
            <person name="Shu S."/>
            <person name="Jenkins J."/>
            <person name="Zhou B."/>
            <person name="Torres-Rodriguez J."/>
            <person name="Chen C."/>
            <person name="Sandor L."/>
            <person name="Plott C."/>
            <person name="Yoshinga Y."/>
            <person name="Daum C."/>
            <person name="Qi P."/>
            <person name="Barry K."/>
            <person name="Lipzen A."/>
            <person name="Berry L."/>
            <person name="Pedersen C."/>
            <person name="Gottilla T."/>
            <person name="Foltz A."/>
            <person name="Yu H."/>
            <person name="O'Malley R."/>
            <person name="Zhang C."/>
            <person name="Devos K."/>
            <person name="Sigmon B."/>
            <person name="Yu B."/>
            <person name="Obata T."/>
            <person name="Schmutz J."/>
            <person name="Schnable J."/>
        </authorList>
    </citation>
    <scope>NUCLEOTIDE SEQUENCE [LARGE SCALE GENOMIC DNA]</scope>
    <source>
        <strain evidence="4">cv. 540-79</strain>
    </source>
</reference>
<evidence type="ECO:0000256" key="1">
    <source>
        <dbReference type="SAM" id="MobiDB-lite"/>
    </source>
</evidence>
<feature type="region of interest" description="Disordered" evidence="1">
    <location>
        <begin position="38"/>
        <end position="67"/>
    </location>
</feature>
<feature type="transmembrane region" description="Helical" evidence="2">
    <location>
        <begin position="15"/>
        <end position="36"/>
    </location>
</feature>
<sequence length="67" mass="7007">MKQQRCRCSLLSHKLLAILMSVAVLAVMIIGILTGASESMGGRGHGQPPPAPVSPDHGMQTLSPDKS</sequence>
<keyword evidence="2" id="KW-0812">Transmembrane</keyword>
<dbReference type="AlphaFoldDB" id="A0A9W7XCL2"/>